<sequence>MKKIIAFAGSNSSNSINQQLVNYIATLTDQVELIKLTDYDAPIYNIDLETQDGIPDSINKLAEKLAEADQLIISVAEHNGNLSAFFKNILDWLSRKDNQFLKNKDIFLFSTSPGKTGAASALKITETTLPFFGATINSATSIGSFFDVFKDGKIIEEEIIKEIKQVLNNRKTN</sequence>
<proteinExistence type="predicted"/>
<accession>A0ABT5VMA1</accession>
<dbReference type="InterPro" id="IPR029039">
    <property type="entry name" value="Flavoprotein-like_sf"/>
</dbReference>
<dbReference type="Pfam" id="PF03358">
    <property type="entry name" value="FMN_red"/>
    <property type="match status" value="1"/>
</dbReference>
<gene>
    <name evidence="2" type="ORF">L3049_00950</name>
</gene>
<evidence type="ECO:0000259" key="1">
    <source>
        <dbReference type="Pfam" id="PF03358"/>
    </source>
</evidence>
<dbReference type="PANTHER" id="PTHR30543:SF21">
    <property type="entry name" value="NAD(P)H-DEPENDENT FMN REDUCTASE LOT6"/>
    <property type="match status" value="1"/>
</dbReference>
<protein>
    <submittedName>
        <fullName evidence="2">NAD(P)H-dependent oxidoreductase</fullName>
    </submittedName>
</protein>
<dbReference type="Gene3D" id="3.40.50.360">
    <property type="match status" value="1"/>
</dbReference>
<dbReference type="PANTHER" id="PTHR30543">
    <property type="entry name" value="CHROMATE REDUCTASE"/>
    <property type="match status" value="1"/>
</dbReference>
<comment type="caution">
    <text evidence="2">The sequence shown here is derived from an EMBL/GenBank/DDBJ whole genome shotgun (WGS) entry which is preliminary data.</text>
</comment>
<name>A0ABT5VMA1_9BACT</name>
<dbReference type="InterPro" id="IPR050712">
    <property type="entry name" value="NAD(P)H-dep_reductase"/>
</dbReference>
<evidence type="ECO:0000313" key="2">
    <source>
        <dbReference type="EMBL" id="MDE5416556.1"/>
    </source>
</evidence>
<organism evidence="2 3">
    <name type="scientific">Paralabilibaculum antarcticum</name>
    <dbReference type="NCBI Taxonomy" id="2912572"/>
    <lineage>
        <taxon>Bacteria</taxon>
        <taxon>Pseudomonadati</taxon>
        <taxon>Bacteroidota</taxon>
        <taxon>Bacteroidia</taxon>
        <taxon>Marinilabiliales</taxon>
        <taxon>Marinifilaceae</taxon>
        <taxon>Paralabilibaculum</taxon>
    </lineage>
</organism>
<reference evidence="2 3" key="1">
    <citation type="submission" date="2022-01" db="EMBL/GenBank/DDBJ databases">
        <title>Labilibaculum sp. nov, a marine bacterium isolated from Antarctica.</title>
        <authorList>
            <person name="Dai W."/>
        </authorList>
    </citation>
    <scope>NUCLEOTIDE SEQUENCE [LARGE SCALE GENOMIC DNA]</scope>
    <source>
        <strain evidence="2 3">DW002</strain>
    </source>
</reference>
<feature type="domain" description="NADPH-dependent FMN reductase-like" evidence="1">
    <location>
        <begin position="3"/>
        <end position="136"/>
    </location>
</feature>
<keyword evidence="3" id="KW-1185">Reference proteome</keyword>
<evidence type="ECO:0000313" key="3">
    <source>
        <dbReference type="Proteomes" id="UP001528920"/>
    </source>
</evidence>
<dbReference type="InterPro" id="IPR005025">
    <property type="entry name" value="FMN_Rdtase-like_dom"/>
</dbReference>
<dbReference type="SUPFAM" id="SSF52218">
    <property type="entry name" value="Flavoproteins"/>
    <property type="match status" value="1"/>
</dbReference>
<dbReference type="EMBL" id="JAKJSC010000001">
    <property type="protein sequence ID" value="MDE5416556.1"/>
    <property type="molecule type" value="Genomic_DNA"/>
</dbReference>
<dbReference type="RefSeq" id="WP_275107898.1">
    <property type="nucleotide sequence ID" value="NZ_JAKJSC010000001.1"/>
</dbReference>
<dbReference type="Proteomes" id="UP001528920">
    <property type="component" value="Unassembled WGS sequence"/>
</dbReference>